<name>A0A9Q4DJY1_ACTPL</name>
<evidence type="ECO:0000313" key="1">
    <source>
        <dbReference type="EMBL" id="MCY6524938.1"/>
    </source>
</evidence>
<feature type="non-terminal residue" evidence="1">
    <location>
        <position position="1"/>
    </location>
</feature>
<reference evidence="1" key="2">
    <citation type="submission" date="2022-12" db="EMBL/GenBank/DDBJ databases">
        <authorList>
            <person name="Kardos G."/>
            <person name="Sarkozi R."/>
            <person name="Laczko L."/>
            <person name="Marton S."/>
            <person name="Makrai L."/>
            <person name="Banyai K."/>
            <person name="Fodor L."/>
        </authorList>
    </citation>
    <scope>NUCLEOTIDE SEQUENCE</scope>
    <source>
        <strain evidence="1">84/14</strain>
    </source>
</reference>
<dbReference type="Proteomes" id="UP001077788">
    <property type="component" value="Unassembled WGS sequence"/>
</dbReference>
<dbReference type="EMBL" id="JAPQFC010000777">
    <property type="protein sequence ID" value="MCY6524938.1"/>
    <property type="molecule type" value="Genomic_DNA"/>
</dbReference>
<dbReference type="RefSeq" id="WP_267992167.1">
    <property type="nucleotide sequence ID" value="NZ_JAPQFC010000777.1"/>
</dbReference>
<organism evidence="1 2">
    <name type="scientific">Actinobacillus pleuropneumoniae</name>
    <name type="common">Haemophilus pleuropneumoniae</name>
    <dbReference type="NCBI Taxonomy" id="715"/>
    <lineage>
        <taxon>Bacteria</taxon>
        <taxon>Pseudomonadati</taxon>
        <taxon>Pseudomonadota</taxon>
        <taxon>Gammaproteobacteria</taxon>
        <taxon>Pasteurellales</taxon>
        <taxon>Pasteurellaceae</taxon>
        <taxon>Actinobacillus</taxon>
    </lineage>
</organism>
<accession>A0A9Q4DJY1</accession>
<evidence type="ECO:0000313" key="2">
    <source>
        <dbReference type="Proteomes" id="UP001077788"/>
    </source>
</evidence>
<sequence length="61" mass="6676">SRHVIPPSVEPNTFNLKMLSKGVNRFTIFAIENLRHPSFVSIHTTMAPTKTGAKAQEGVNG</sequence>
<comment type="caution">
    <text evidence="1">The sequence shown here is derived from an EMBL/GenBank/DDBJ whole genome shotgun (WGS) entry which is preliminary data.</text>
</comment>
<protein>
    <submittedName>
        <fullName evidence="1">Uncharacterized protein</fullName>
    </submittedName>
</protein>
<gene>
    <name evidence="1" type="ORF">OYG11_12085</name>
</gene>
<dbReference type="AlphaFoldDB" id="A0A9Q4DJY1"/>
<proteinExistence type="predicted"/>
<reference evidence="1" key="1">
    <citation type="journal article" date="2021" name="Vet Sci">
        <title>O-Serogroups and Pathovirotypes of Escherichia coli Isolated from Post-Weaning Piglets Showing Diarrhoea and/or Oedema in South Korea.</title>
        <authorList>
            <person name="Byun J.W."/>
            <person name="Moon B.Y."/>
            <person name="Do K.H."/>
            <person name="Lee K."/>
            <person name="Lee H.Y."/>
            <person name="Kim W.I."/>
            <person name="So B."/>
            <person name="Lee W.K."/>
        </authorList>
    </citation>
    <scope>NUCLEOTIDE SEQUENCE</scope>
    <source>
        <strain evidence="1">84/14</strain>
    </source>
</reference>